<keyword evidence="2" id="KW-1003">Cell membrane</keyword>
<gene>
    <name evidence="7" type="ordered locus">KNP414_02130</name>
</gene>
<dbReference type="HOGENOM" id="CLU_631413_0_0_9"/>
<dbReference type="FunFam" id="3.30.70.270:FF:000001">
    <property type="entry name" value="Diguanylate cyclase domain protein"/>
    <property type="match status" value="1"/>
</dbReference>
<feature type="domain" description="HAMP" evidence="5">
    <location>
        <begin position="204"/>
        <end position="257"/>
    </location>
</feature>
<feature type="domain" description="GGDEF" evidence="6">
    <location>
        <begin position="296"/>
        <end position="432"/>
    </location>
</feature>
<dbReference type="Gene3D" id="3.30.70.270">
    <property type="match status" value="1"/>
</dbReference>
<dbReference type="GO" id="GO:0052621">
    <property type="term" value="F:diguanylate cyclase activity"/>
    <property type="evidence" value="ECO:0007669"/>
    <property type="project" value="TreeGrafter"/>
</dbReference>
<accession>F8F4W1</accession>
<dbReference type="InterPro" id="IPR000160">
    <property type="entry name" value="GGDEF_dom"/>
</dbReference>
<keyword evidence="3 4" id="KW-0472">Membrane</keyword>
<feature type="transmembrane region" description="Helical" evidence="4">
    <location>
        <begin position="9"/>
        <end position="30"/>
    </location>
</feature>
<dbReference type="Proteomes" id="UP000006620">
    <property type="component" value="Chromosome"/>
</dbReference>
<dbReference type="CDD" id="cd01949">
    <property type="entry name" value="GGDEF"/>
    <property type="match status" value="1"/>
</dbReference>
<dbReference type="SMART" id="SM00304">
    <property type="entry name" value="HAMP"/>
    <property type="match status" value="1"/>
</dbReference>
<proteinExistence type="predicted"/>
<evidence type="ECO:0000256" key="4">
    <source>
        <dbReference type="SAM" id="Phobius"/>
    </source>
</evidence>
<reference evidence="8" key="1">
    <citation type="submission" date="2011-06" db="EMBL/GenBank/DDBJ databases">
        <title>Complete genome sequence of Paenibacillus mucilaginosus KNP414.</title>
        <authorList>
            <person name="Wang J."/>
            <person name="Hu S."/>
            <person name="Hu X."/>
            <person name="Zhang B."/>
            <person name="Dong D."/>
            <person name="Zhang S."/>
            <person name="Zhao K."/>
            <person name="Wu D."/>
        </authorList>
    </citation>
    <scope>NUCLEOTIDE SEQUENCE [LARGE SCALE GENOMIC DNA]</scope>
    <source>
        <strain evidence="8">KNP414</strain>
    </source>
</reference>
<organism evidence="7 8">
    <name type="scientific">Paenibacillus mucilaginosus (strain KNP414)</name>
    <dbReference type="NCBI Taxonomy" id="1036673"/>
    <lineage>
        <taxon>Bacteria</taxon>
        <taxon>Bacillati</taxon>
        <taxon>Bacillota</taxon>
        <taxon>Bacilli</taxon>
        <taxon>Bacillales</taxon>
        <taxon>Paenibacillaceae</taxon>
        <taxon>Paenibacillus</taxon>
    </lineage>
</organism>
<reference evidence="7 8" key="2">
    <citation type="journal article" date="2013" name="Genome Announc.">
        <title>Genome Sequence of Growth-Improving Paenibacillus mucilaginosus Strain KNP414.</title>
        <authorList>
            <person name="Lu J.J."/>
            <person name="Wang J.F."/>
            <person name="Hu X.F."/>
        </authorList>
    </citation>
    <scope>NUCLEOTIDE SEQUENCE [LARGE SCALE GENOMIC DNA]</scope>
    <source>
        <strain evidence="7 8">KNP414</strain>
    </source>
</reference>
<dbReference type="GO" id="GO:0007165">
    <property type="term" value="P:signal transduction"/>
    <property type="evidence" value="ECO:0007669"/>
    <property type="project" value="InterPro"/>
</dbReference>
<dbReference type="Pfam" id="PF00990">
    <property type="entry name" value="GGDEF"/>
    <property type="match status" value="1"/>
</dbReference>
<dbReference type="NCBIfam" id="TIGR00254">
    <property type="entry name" value="GGDEF"/>
    <property type="match status" value="1"/>
</dbReference>
<dbReference type="Pfam" id="PF00672">
    <property type="entry name" value="HAMP"/>
    <property type="match status" value="1"/>
</dbReference>
<evidence type="ECO:0000256" key="2">
    <source>
        <dbReference type="ARBA" id="ARBA00022475"/>
    </source>
</evidence>
<feature type="transmembrane region" description="Helical" evidence="4">
    <location>
        <begin position="182"/>
        <end position="207"/>
    </location>
</feature>
<name>F8F4W1_PAEMK</name>
<evidence type="ECO:0000256" key="3">
    <source>
        <dbReference type="ARBA" id="ARBA00023136"/>
    </source>
</evidence>
<dbReference type="SMART" id="SM00267">
    <property type="entry name" value="GGDEF"/>
    <property type="match status" value="1"/>
</dbReference>
<dbReference type="PROSITE" id="PS50885">
    <property type="entry name" value="HAMP"/>
    <property type="match status" value="1"/>
</dbReference>
<keyword evidence="4" id="KW-0812">Transmembrane</keyword>
<dbReference type="GO" id="GO:1902201">
    <property type="term" value="P:negative regulation of bacterial-type flagellum-dependent cell motility"/>
    <property type="evidence" value="ECO:0007669"/>
    <property type="project" value="TreeGrafter"/>
</dbReference>
<dbReference type="InterPro" id="IPR024478">
    <property type="entry name" value="HlyB_4HB_MCP"/>
</dbReference>
<sequence>MVFTLRKKLYVSFLAIIVLFVITVILSTVLTQRIVHLTNETLATEKRLEVLQRLNLFARTANDNGAHYLLAPLYVEEDFKSQFDASVQYVEEEMSLLESMTADPDGKAQIARFKERWTAFARSKQKIMALKKQGEVRGAQESYTKDSFDPVAFSLHSFFKAEQSRIEQYNSDIQRSGRTIQWVNYTMGSSAIVLSILIAFLLSNYLIRRIRLLRRSAQTVAEGNLQVADLHFKGQDELQELAEAFNRMTHSLRTVIHSNQFLQHLSTRDGLTGIANRRCYDETMEREWKRLSEFSRPISLILFDIDYFKRYNDRYGHQAGDECLREVAGILQRSVGPGDLAARYGGEEFVVLLPDQEEEEAVRTAERFRQALARRGIPHELSEVSGSVTVSIGIASATASDTGNPGSLLQEADQALYEAKRSGRNGICSHRGMHSRSEGEVPL</sequence>
<dbReference type="GO" id="GO:0005886">
    <property type="term" value="C:plasma membrane"/>
    <property type="evidence" value="ECO:0007669"/>
    <property type="project" value="UniProtKB-SubCell"/>
</dbReference>
<dbReference type="GO" id="GO:0043709">
    <property type="term" value="P:cell adhesion involved in single-species biofilm formation"/>
    <property type="evidence" value="ECO:0007669"/>
    <property type="project" value="TreeGrafter"/>
</dbReference>
<evidence type="ECO:0000313" key="8">
    <source>
        <dbReference type="Proteomes" id="UP000006620"/>
    </source>
</evidence>
<dbReference type="Pfam" id="PF12729">
    <property type="entry name" value="4HB_MCP_1"/>
    <property type="match status" value="1"/>
</dbReference>
<dbReference type="CDD" id="cd06225">
    <property type="entry name" value="HAMP"/>
    <property type="match status" value="1"/>
</dbReference>
<dbReference type="SUPFAM" id="SSF158472">
    <property type="entry name" value="HAMP domain-like"/>
    <property type="match status" value="1"/>
</dbReference>
<dbReference type="InterPro" id="IPR003660">
    <property type="entry name" value="HAMP_dom"/>
</dbReference>
<evidence type="ECO:0000259" key="6">
    <source>
        <dbReference type="PROSITE" id="PS50887"/>
    </source>
</evidence>
<dbReference type="EMBL" id="CP002869">
    <property type="protein sequence ID" value="AEI40691.1"/>
    <property type="molecule type" value="Genomic_DNA"/>
</dbReference>
<dbReference type="AlphaFoldDB" id="F8F4W1"/>
<dbReference type="PANTHER" id="PTHR45138:SF9">
    <property type="entry name" value="DIGUANYLATE CYCLASE DGCM-RELATED"/>
    <property type="match status" value="1"/>
</dbReference>
<dbReference type="InterPro" id="IPR050469">
    <property type="entry name" value="Diguanylate_Cyclase"/>
</dbReference>
<dbReference type="PATRIC" id="fig|1036673.3.peg.1912"/>
<dbReference type="PANTHER" id="PTHR45138">
    <property type="entry name" value="REGULATORY COMPONENTS OF SENSORY TRANSDUCTION SYSTEM"/>
    <property type="match status" value="1"/>
</dbReference>
<protein>
    <submittedName>
        <fullName evidence="7">GGDEF:Response regulator receiver</fullName>
    </submittedName>
</protein>
<dbReference type="RefSeq" id="WP_013915852.1">
    <property type="nucleotide sequence ID" value="NC_015690.1"/>
</dbReference>
<dbReference type="PROSITE" id="PS50887">
    <property type="entry name" value="GGDEF"/>
    <property type="match status" value="1"/>
</dbReference>
<dbReference type="InterPro" id="IPR043128">
    <property type="entry name" value="Rev_trsase/Diguanyl_cyclase"/>
</dbReference>
<dbReference type="KEGG" id="pms:KNP414_02130"/>
<keyword evidence="4" id="KW-1133">Transmembrane helix</keyword>
<evidence type="ECO:0000313" key="7">
    <source>
        <dbReference type="EMBL" id="AEI40691.1"/>
    </source>
</evidence>
<dbReference type="Gene3D" id="6.10.340.10">
    <property type="match status" value="1"/>
</dbReference>
<comment type="subcellular location">
    <subcellularLocation>
        <location evidence="1">Cell membrane</location>
    </subcellularLocation>
</comment>
<dbReference type="SUPFAM" id="SSF55073">
    <property type="entry name" value="Nucleotide cyclase"/>
    <property type="match status" value="1"/>
</dbReference>
<evidence type="ECO:0000256" key="1">
    <source>
        <dbReference type="ARBA" id="ARBA00004236"/>
    </source>
</evidence>
<evidence type="ECO:0000259" key="5">
    <source>
        <dbReference type="PROSITE" id="PS50885"/>
    </source>
</evidence>
<dbReference type="InterPro" id="IPR029787">
    <property type="entry name" value="Nucleotide_cyclase"/>
</dbReference>